<dbReference type="PANTHER" id="PTHR20905:SF28">
    <property type="entry name" value="GH28833P-RELATED"/>
    <property type="match status" value="1"/>
</dbReference>
<dbReference type="EMBL" id="JACMRX010000006">
    <property type="protein sequence ID" value="KAF7987667.1"/>
    <property type="molecule type" value="Genomic_DNA"/>
</dbReference>
<organism evidence="1 2">
    <name type="scientific">Aphidius gifuensis</name>
    <name type="common">Parasitoid wasp</name>
    <dbReference type="NCBI Taxonomy" id="684658"/>
    <lineage>
        <taxon>Eukaryota</taxon>
        <taxon>Metazoa</taxon>
        <taxon>Ecdysozoa</taxon>
        <taxon>Arthropoda</taxon>
        <taxon>Hexapoda</taxon>
        <taxon>Insecta</taxon>
        <taxon>Pterygota</taxon>
        <taxon>Neoptera</taxon>
        <taxon>Endopterygota</taxon>
        <taxon>Hymenoptera</taxon>
        <taxon>Apocrita</taxon>
        <taxon>Ichneumonoidea</taxon>
        <taxon>Braconidae</taxon>
        <taxon>Aphidiinae</taxon>
        <taxon>Aphidius</taxon>
    </lineage>
</organism>
<accession>A0A834XL81</accession>
<dbReference type="InterPro" id="IPR016181">
    <property type="entry name" value="Acyl_CoA_acyltransferase"/>
</dbReference>
<dbReference type="AlphaFoldDB" id="A0A834XL81"/>
<reference evidence="1 2" key="1">
    <citation type="submission" date="2020-08" db="EMBL/GenBank/DDBJ databases">
        <title>Aphidius gifuensis genome sequencing and assembly.</title>
        <authorList>
            <person name="Du Z."/>
        </authorList>
    </citation>
    <scope>NUCLEOTIDE SEQUENCE [LARGE SCALE GENOMIC DNA]</scope>
    <source>
        <strain evidence="1">YNYX2018</strain>
        <tissue evidence="1">Adults</tissue>
    </source>
</reference>
<evidence type="ECO:0008006" key="3">
    <source>
        <dbReference type="Google" id="ProtNLM"/>
    </source>
</evidence>
<dbReference type="GO" id="GO:0008080">
    <property type="term" value="F:N-acetyltransferase activity"/>
    <property type="evidence" value="ECO:0007669"/>
    <property type="project" value="TreeGrafter"/>
</dbReference>
<proteinExistence type="predicted"/>
<comment type="caution">
    <text evidence="1">The sequence shown here is derived from an EMBL/GenBank/DDBJ whole genome shotgun (WGS) entry which is preliminary data.</text>
</comment>
<protein>
    <recommendedName>
        <fullName evidence="3">N-acetyltransferase domain-containing protein</fullName>
    </recommendedName>
</protein>
<evidence type="ECO:0000313" key="1">
    <source>
        <dbReference type="EMBL" id="KAF7987667.1"/>
    </source>
</evidence>
<keyword evidence="2" id="KW-1185">Reference proteome</keyword>
<dbReference type="Proteomes" id="UP000639338">
    <property type="component" value="Unassembled WGS sequence"/>
</dbReference>
<sequence length="283" mass="32975">MAFKKNRISEIEREEMIMKMQEKITAPLQWSCSESCKIIDLKEQHYQQVLHLIKHHFFSDDPMCLSAKLLDDPISTQEYLDEICSWMRENNSIVAISKKSDRVVGAAILKINSEEEKNHVFSRMRFQILQGDVLAKLMNLKNALMKKSNVYQQLNVSKILRLYIICVHPSYKLRDVYTDLLEACIEMAIVNDIPAVVGIFTSNDTQKLSQTIGFNILSEINYGHWKINHEIVFNNPGIGNYSVALMGMSTPTTEYIDNMRKIKKLKIHEENKKRQKYQRQQDD</sequence>
<evidence type="ECO:0000313" key="2">
    <source>
        <dbReference type="Proteomes" id="UP000639338"/>
    </source>
</evidence>
<dbReference type="SUPFAM" id="SSF55729">
    <property type="entry name" value="Acyl-CoA N-acyltransferases (Nat)"/>
    <property type="match status" value="1"/>
</dbReference>
<dbReference type="OrthoDB" id="6588672at2759"/>
<gene>
    <name evidence="1" type="ORF">HCN44_003530</name>
</gene>
<name>A0A834XL81_APHGI</name>
<dbReference type="PANTHER" id="PTHR20905">
    <property type="entry name" value="N-ACETYLTRANSFERASE-RELATED"/>
    <property type="match status" value="1"/>
</dbReference>
<dbReference type="Gene3D" id="3.40.630.30">
    <property type="match status" value="1"/>
</dbReference>